<evidence type="ECO:0000313" key="1">
    <source>
        <dbReference type="EMBL" id="KAK9695727.1"/>
    </source>
</evidence>
<sequence length="101" mass="11568">MELLYGKEKLQSFQQRLGSEVEERMTELLMCWRKRQRCISDAVPEAAIVASPATGSSRLILKPWHCSLICKSSILVIWAILSDFDMVRTTPPTWNDKRGVD</sequence>
<proteinExistence type="predicted"/>
<protein>
    <submittedName>
        <fullName evidence="1">Uncharacterized protein</fullName>
    </submittedName>
</protein>
<gene>
    <name evidence="1" type="ORF">QE152_g32376</name>
</gene>
<dbReference type="EMBL" id="JASPKY010000472">
    <property type="protein sequence ID" value="KAK9695727.1"/>
    <property type="molecule type" value="Genomic_DNA"/>
</dbReference>
<accession>A0AAW1IZ02</accession>
<organism evidence="1 2">
    <name type="scientific">Popillia japonica</name>
    <name type="common">Japanese beetle</name>
    <dbReference type="NCBI Taxonomy" id="7064"/>
    <lineage>
        <taxon>Eukaryota</taxon>
        <taxon>Metazoa</taxon>
        <taxon>Ecdysozoa</taxon>
        <taxon>Arthropoda</taxon>
        <taxon>Hexapoda</taxon>
        <taxon>Insecta</taxon>
        <taxon>Pterygota</taxon>
        <taxon>Neoptera</taxon>
        <taxon>Endopterygota</taxon>
        <taxon>Coleoptera</taxon>
        <taxon>Polyphaga</taxon>
        <taxon>Scarabaeiformia</taxon>
        <taxon>Scarabaeidae</taxon>
        <taxon>Rutelinae</taxon>
        <taxon>Popillia</taxon>
    </lineage>
</organism>
<dbReference type="Proteomes" id="UP001458880">
    <property type="component" value="Unassembled WGS sequence"/>
</dbReference>
<reference evidence="1 2" key="1">
    <citation type="journal article" date="2024" name="BMC Genomics">
        <title>De novo assembly and annotation of Popillia japonica's genome with initial clues to its potential as an invasive pest.</title>
        <authorList>
            <person name="Cucini C."/>
            <person name="Boschi S."/>
            <person name="Funari R."/>
            <person name="Cardaioli E."/>
            <person name="Iannotti N."/>
            <person name="Marturano G."/>
            <person name="Paoli F."/>
            <person name="Bruttini M."/>
            <person name="Carapelli A."/>
            <person name="Frati F."/>
            <person name="Nardi F."/>
        </authorList>
    </citation>
    <scope>NUCLEOTIDE SEQUENCE [LARGE SCALE GENOMIC DNA]</scope>
    <source>
        <strain evidence="1">DMR45628</strain>
    </source>
</reference>
<name>A0AAW1IZ02_POPJA</name>
<keyword evidence="2" id="KW-1185">Reference proteome</keyword>
<comment type="caution">
    <text evidence="1">The sequence shown here is derived from an EMBL/GenBank/DDBJ whole genome shotgun (WGS) entry which is preliminary data.</text>
</comment>
<dbReference type="AlphaFoldDB" id="A0AAW1IZ02"/>
<evidence type="ECO:0000313" key="2">
    <source>
        <dbReference type="Proteomes" id="UP001458880"/>
    </source>
</evidence>